<dbReference type="EMBL" id="FWXW01000002">
    <property type="protein sequence ID" value="SMC48564.1"/>
    <property type="molecule type" value="Genomic_DNA"/>
</dbReference>
<dbReference type="Proteomes" id="UP000192790">
    <property type="component" value="Unassembled WGS sequence"/>
</dbReference>
<dbReference type="RefSeq" id="WP_084233795.1">
    <property type="nucleotide sequence ID" value="NZ_FWXW01000002.1"/>
</dbReference>
<reference evidence="2 3" key="1">
    <citation type="submission" date="2017-04" db="EMBL/GenBank/DDBJ databases">
        <authorList>
            <person name="Afonso C.L."/>
            <person name="Miller P.J."/>
            <person name="Scott M.A."/>
            <person name="Spackman E."/>
            <person name="Goraichik I."/>
            <person name="Dimitrov K.M."/>
            <person name="Suarez D.L."/>
            <person name="Swayne D.E."/>
        </authorList>
    </citation>
    <scope>NUCLEOTIDE SEQUENCE [LARGE SCALE GENOMIC DNA]</scope>
    <source>
        <strain evidence="2 3">DSM 12816</strain>
    </source>
</reference>
<evidence type="ECO:0000256" key="1">
    <source>
        <dbReference type="SAM" id="Phobius"/>
    </source>
</evidence>
<evidence type="ECO:0000313" key="3">
    <source>
        <dbReference type="Proteomes" id="UP000192790"/>
    </source>
</evidence>
<dbReference type="AlphaFoldDB" id="A0A1W1ZJJ9"/>
<sequence length="108" mass="12150">MRNYKIIYYVGESIGLETIVNKGVLTEENEKAYIISKTERIPLNAIYSCELIKLSGLGTMIKVVNDPKTIFLAAYRIFLNIGAGFVIANYFGTINVKRHLDAICKRTS</sequence>
<organism evidence="2 3">
    <name type="scientific">Papillibacter cinnamivorans DSM 12816</name>
    <dbReference type="NCBI Taxonomy" id="1122930"/>
    <lineage>
        <taxon>Bacteria</taxon>
        <taxon>Bacillati</taxon>
        <taxon>Bacillota</taxon>
        <taxon>Clostridia</taxon>
        <taxon>Eubacteriales</taxon>
        <taxon>Oscillospiraceae</taxon>
        <taxon>Papillibacter</taxon>
    </lineage>
</organism>
<name>A0A1W1ZJJ9_9FIRM</name>
<evidence type="ECO:0000313" key="2">
    <source>
        <dbReference type="EMBL" id="SMC48564.1"/>
    </source>
</evidence>
<keyword evidence="1" id="KW-0472">Membrane</keyword>
<gene>
    <name evidence="2" type="ORF">SAMN02745168_1169</name>
</gene>
<feature type="transmembrane region" description="Helical" evidence="1">
    <location>
        <begin position="70"/>
        <end position="91"/>
    </location>
</feature>
<accession>A0A1W1ZJJ9</accession>
<keyword evidence="1" id="KW-0812">Transmembrane</keyword>
<keyword evidence="1" id="KW-1133">Transmembrane helix</keyword>
<proteinExistence type="predicted"/>
<protein>
    <submittedName>
        <fullName evidence="2">Uncharacterized protein</fullName>
    </submittedName>
</protein>
<keyword evidence="3" id="KW-1185">Reference proteome</keyword>